<feature type="chain" id="PRO_5029910979" description="ABC transporter substrate-binding protein" evidence="1">
    <location>
        <begin position="30"/>
        <end position="197"/>
    </location>
</feature>
<dbReference type="AlphaFoldDB" id="A0A7J0BTV1"/>
<reference evidence="2 3" key="1">
    <citation type="submission" date="2020-05" db="EMBL/GenBank/DDBJ databases">
        <title>Draft genome sequence of Desulfovibrio psychrotolerans JS1T.</title>
        <authorList>
            <person name="Ueno A."/>
            <person name="Tamazawa S."/>
            <person name="Tamamura S."/>
            <person name="Murakami T."/>
            <person name="Kiyama T."/>
            <person name="Inomata H."/>
            <person name="Amano Y."/>
            <person name="Miyakawa K."/>
            <person name="Tamaki H."/>
            <person name="Naganuma T."/>
            <person name="Kaneko K."/>
        </authorList>
    </citation>
    <scope>NUCLEOTIDE SEQUENCE [LARGE SCALE GENOMIC DNA]</scope>
    <source>
        <strain evidence="2 3">JS1</strain>
    </source>
</reference>
<sequence length="197" mass="21858">MASRSIRRVLRACLAAWLLAVLLPVAAHAHPHVFVDNTMDVVFDAQGMSGIRVTWKFDPMASMQYLADLDPNGDGVLTREEWEAQREDIAGFLAEERFFLYIMVNGTTVPVTAVHDFVVTYADGVLTYTFFAPLAVPRGSRVLVAVYDPSYYTDFQTYESGVRLSGEPDGAEFAFEDAPELAFYGGQVIPMAARIVF</sequence>
<evidence type="ECO:0000313" key="2">
    <source>
        <dbReference type="EMBL" id="GFM36414.1"/>
    </source>
</evidence>
<protein>
    <recommendedName>
        <fullName evidence="4">ABC transporter substrate-binding protein</fullName>
    </recommendedName>
</protein>
<dbReference type="InterPro" id="IPR010412">
    <property type="entry name" value="DUF1007"/>
</dbReference>
<gene>
    <name evidence="2" type="ORF">DSM19430T_10980</name>
</gene>
<organism evidence="2 3">
    <name type="scientific">Desulfovibrio psychrotolerans</name>
    <dbReference type="NCBI Taxonomy" id="415242"/>
    <lineage>
        <taxon>Bacteria</taxon>
        <taxon>Pseudomonadati</taxon>
        <taxon>Thermodesulfobacteriota</taxon>
        <taxon>Desulfovibrionia</taxon>
        <taxon>Desulfovibrionales</taxon>
        <taxon>Desulfovibrionaceae</taxon>
        <taxon>Desulfovibrio</taxon>
    </lineage>
</organism>
<dbReference type="Pfam" id="PF06226">
    <property type="entry name" value="DUF1007"/>
    <property type="match status" value="1"/>
</dbReference>
<evidence type="ECO:0000256" key="1">
    <source>
        <dbReference type="SAM" id="SignalP"/>
    </source>
</evidence>
<dbReference type="PROSITE" id="PS00018">
    <property type="entry name" value="EF_HAND_1"/>
    <property type="match status" value="1"/>
</dbReference>
<proteinExistence type="predicted"/>
<feature type="signal peptide" evidence="1">
    <location>
        <begin position="1"/>
        <end position="29"/>
    </location>
</feature>
<evidence type="ECO:0000313" key="3">
    <source>
        <dbReference type="Proteomes" id="UP000503820"/>
    </source>
</evidence>
<accession>A0A7J0BTV1</accession>
<comment type="caution">
    <text evidence="2">The sequence shown here is derived from an EMBL/GenBank/DDBJ whole genome shotgun (WGS) entry which is preliminary data.</text>
</comment>
<name>A0A7J0BTV1_9BACT</name>
<dbReference type="Proteomes" id="UP000503820">
    <property type="component" value="Unassembled WGS sequence"/>
</dbReference>
<dbReference type="InterPro" id="IPR018247">
    <property type="entry name" value="EF_Hand_1_Ca_BS"/>
</dbReference>
<keyword evidence="1" id="KW-0732">Signal</keyword>
<keyword evidence="3" id="KW-1185">Reference proteome</keyword>
<evidence type="ECO:0008006" key="4">
    <source>
        <dbReference type="Google" id="ProtNLM"/>
    </source>
</evidence>
<dbReference type="EMBL" id="BLVP01000006">
    <property type="protein sequence ID" value="GFM36414.1"/>
    <property type="molecule type" value="Genomic_DNA"/>
</dbReference>